<dbReference type="RefSeq" id="WP_007118106.1">
    <property type="nucleotide sequence ID" value="NZ_ABID01000001.1"/>
</dbReference>
<reference evidence="3 4" key="1">
    <citation type="submission" date="2007-11" db="EMBL/GenBank/DDBJ databases">
        <authorList>
            <person name="Wagner-Dobler I."/>
            <person name="Ferriera S."/>
            <person name="Johnson J."/>
            <person name="Kravitz S."/>
            <person name="Beeson K."/>
            <person name="Sutton G."/>
            <person name="Rogers Y.-H."/>
            <person name="Friedman R."/>
            <person name="Frazier M."/>
            <person name="Venter J.C."/>
        </authorList>
    </citation>
    <scope>NUCLEOTIDE SEQUENCE [LARGE SCALE GENOMIC DNA]</scope>
    <source>
        <strain evidence="3 4">HEL-45</strain>
    </source>
</reference>
<gene>
    <name evidence="3" type="ORF">OIHEL45_04465</name>
</gene>
<feature type="domain" description="AMP-binding enzyme C-terminal" evidence="2">
    <location>
        <begin position="324"/>
        <end position="396"/>
    </location>
</feature>
<name>A0ABM9X9H9_9RHOB</name>
<organism evidence="3 4">
    <name type="scientific">Sulfitobacter indolifex HEL-45</name>
    <dbReference type="NCBI Taxonomy" id="391624"/>
    <lineage>
        <taxon>Bacteria</taxon>
        <taxon>Pseudomonadati</taxon>
        <taxon>Pseudomonadota</taxon>
        <taxon>Alphaproteobacteria</taxon>
        <taxon>Rhodobacterales</taxon>
        <taxon>Roseobacteraceae</taxon>
        <taxon>Sulfitobacter</taxon>
    </lineage>
</organism>
<dbReference type="Proteomes" id="UP000003257">
    <property type="component" value="Unassembled WGS sequence"/>
</dbReference>
<evidence type="ECO:0000313" key="3">
    <source>
        <dbReference type="EMBL" id="EDQ06037.1"/>
    </source>
</evidence>
<dbReference type="InterPro" id="IPR042099">
    <property type="entry name" value="ANL_N_sf"/>
</dbReference>
<dbReference type="PANTHER" id="PTHR43767:SF1">
    <property type="entry name" value="NONRIBOSOMAL PEPTIDE SYNTHASE PES1 (EUROFUNG)-RELATED"/>
    <property type="match status" value="1"/>
</dbReference>
<dbReference type="PANTHER" id="PTHR43767">
    <property type="entry name" value="LONG-CHAIN-FATTY-ACID--COA LIGASE"/>
    <property type="match status" value="1"/>
</dbReference>
<comment type="caution">
    <text evidence="3">The sequence shown here is derived from an EMBL/GenBank/DDBJ whole genome shotgun (WGS) entry which is preliminary data.</text>
</comment>
<dbReference type="InterPro" id="IPR025110">
    <property type="entry name" value="AMP-bd_C"/>
</dbReference>
<dbReference type="Gene3D" id="3.30.300.30">
    <property type="match status" value="1"/>
</dbReference>
<dbReference type="InterPro" id="IPR050237">
    <property type="entry name" value="ATP-dep_AMP-bd_enzyme"/>
</dbReference>
<keyword evidence="4" id="KW-1185">Reference proteome</keyword>
<dbReference type="Pfam" id="PF13193">
    <property type="entry name" value="AMP-binding_C"/>
    <property type="match status" value="1"/>
</dbReference>
<evidence type="ECO:0000259" key="1">
    <source>
        <dbReference type="Pfam" id="PF00501"/>
    </source>
</evidence>
<dbReference type="Pfam" id="PF00501">
    <property type="entry name" value="AMP-binding"/>
    <property type="match status" value="1"/>
</dbReference>
<sequence>MIAQDRFRWHDEARLFAGSQELPRAPAGDCDDFRVLPAAPANDALTGLAAAITDQAPFCLSDRPRRADEITCPPGAFLTLTGGASGLPKAVRRSQASWIASFGVNADRFALRSSDAVAVLGLLSHSLSLYAVLEALHLGLDAHVLADLSPRRQAAQIAKVGATILYATPTQLRLLARGAATPLPTLRLVLCGGGALDAATRAAVERLCPNAAVQVFYGAAETSFITLADASTPEGSVGRPYPGVDLRLLNAAGQPTADVGEIWVSSPYLFDGYASGDSTDTRWQDGFVTVGEMGELDKDGHLWIKGRRQRMVQIADQLVFPEAVEAVIAAHSSLPCAVLPRDDALRGQLLVAVVEGVENRAQAEGIIAACRAELGPLAAPRRVYFNPELPLLASGKIDLTALSHWLEGQL</sequence>
<dbReference type="Gene3D" id="3.40.50.12780">
    <property type="entry name" value="N-terminal domain of ligase-like"/>
    <property type="match status" value="1"/>
</dbReference>
<dbReference type="InterPro" id="IPR000873">
    <property type="entry name" value="AMP-dep_synth/lig_dom"/>
</dbReference>
<dbReference type="InterPro" id="IPR045851">
    <property type="entry name" value="AMP-bd_C_sf"/>
</dbReference>
<proteinExistence type="predicted"/>
<dbReference type="EMBL" id="ABID01000001">
    <property type="protein sequence ID" value="EDQ06037.1"/>
    <property type="molecule type" value="Genomic_DNA"/>
</dbReference>
<accession>A0ABM9X9H9</accession>
<dbReference type="GO" id="GO:0016874">
    <property type="term" value="F:ligase activity"/>
    <property type="evidence" value="ECO:0007669"/>
    <property type="project" value="UniProtKB-KW"/>
</dbReference>
<evidence type="ECO:0000259" key="2">
    <source>
        <dbReference type="Pfam" id="PF13193"/>
    </source>
</evidence>
<protein>
    <submittedName>
        <fullName evidence="3">AMP-dependent synthetase and ligase</fullName>
    </submittedName>
</protein>
<evidence type="ECO:0000313" key="4">
    <source>
        <dbReference type="Proteomes" id="UP000003257"/>
    </source>
</evidence>
<keyword evidence="3" id="KW-0436">Ligase</keyword>
<dbReference type="SUPFAM" id="SSF56801">
    <property type="entry name" value="Acetyl-CoA synthetase-like"/>
    <property type="match status" value="1"/>
</dbReference>
<feature type="domain" description="AMP-dependent synthetase/ligase" evidence="1">
    <location>
        <begin position="76"/>
        <end position="273"/>
    </location>
</feature>